<accession>A0ABD1WLV9</accession>
<evidence type="ECO:0000256" key="1">
    <source>
        <dbReference type="ARBA" id="ARBA00005234"/>
    </source>
</evidence>
<evidence type="ECO:0000259" key="5">
    <source>
        <dbReference type="PROSITE" id="PS50600"/>
    </source>
</evidence>
<evidence type="ECO:0000256" key="2">
    <source>
        <dbReference type="ARBA" id="ARBA00022670"/>
    </source>
</evidence>
<evidence type="ECO:0000256" key="3">
    <source>
        <dbReference type="ARBA" id="ARBA00022801"/>
    </source>
</evidence>
<dbReference type="InterPro" id="IPR038765">
    <property type="entry name" value="Papain-like_cys_pep_sf"/>
</dbReference>
<keyword evidence="4" id="KW-0788">Thiol protease</keyword>
<dbReference type="GO" id="GO:0006508">
    <property type="term" value="P:proteolysis"/>
    <property type="evidence" value="ECO:0007669"/>
    <property type="project" value="UniProtKB-KW"/>
</dbReference>
<dbReference type="AlphaFoldDB" id="A0ABD1WLV9"/>
<dbReference type="Proteomes" id="UP001604277">
    <property type="component" value="Unassembled WGS sequence"/>
</dbReference>
<sequence>MSVVLEQQQYFKNMCCFKTHLCEFPKHGQKWEGCTHLYFPVCSRSHWYVVEVDIAKSTLFIYDPDRSYFMDDQIRFDLKPMTTILRMLLKKINIVIDALAIERITTTSKQSNSRSHWYVVEVDIAKSTLFIYDPDRSYFMDDQIRFDLKPMTTILPMLLKKINIVIDALAIERITTTSKQSNSDNCGVYAIKYIEFMIIGRQVELVNGFHMSKWRRKLAVELYTIDCTTTNNFSFVLVVYFDMIIVQFNDVDIRVGQL</sequence>
<dbReference type="PROSITE" id="PS50600">
    <property type="entry name" value="ULP_PROTEASE"/>
    <property type="match status" value="1"/>
</dbReference>
<dbReference type="Gene3D" id="3.40.395.10">
    <property type="entry name" value="Adenoviral Proteinase, Chain A"/>
    <property type="match status" value="2"/>
</dbReference>
<comment type="caution">
    <text evidence="6">The sequence shown here is derived from an EMBL/GenBank/DDBJ whole genome shotgun (WGS) entry which is preliminary data.</text>
</comment>
<name>A0ABD1WLV9_9LAMI</name>
<evidence type="ECO:0000256" key="4">
    <source>
        <dbReference type="ARBA" id="ARBA00022807"/>
    </source>
</evidence>
<feature type="domain" description="Ubiquitin-like protease family profile" evidence="5">
    <location>
        <begin position="1"/>
        <end position="197"/>
    </location>
</feature>
<dbReference type="PANTHER" id="PTHR12606:SF136">
    <property type="entry name" value="ULP1 PROTEASE FAMILY PROTEIN"/>
    <property type="match status" value="1"/>
</dbReference>
<evidence type="ECO:0000313" key="7">
    <source>
        <dbReference type="Proteomes" id="UP001604277"/>
    </source>
</evidence>
<reference evidence="7" key="1">
    <citation type="submission" date="2024-07" db="EMBL/GenBank/DDBJ databases">
        <title>Two chromosome-level genome assemblies of Korean endemic species Abeliophyllum distichum and Forsythia ovata (Oleaceae).</title>
        <authorList>
            <person name="Jang H."/>
        </authorList>
    </citation>
    <scope>NUCLEOTIDE SEQUENCE [LARGE SCALE GENOMIC DNA]</scope>
</reference>
<organism evidence="6 7">
    <name type="scientific">Forsythia ovata</name>
    <dbReference type="NCBI Taxonomy" id="205694"/>
    <lineage>
        <taxon>Eukaryota</taxon>
        <taxon>Viridiplantae</taxon>
        <taxon>Streptophyta</taxon>
        <taxon>Embryophyta</taxon>
        <taxon>Tracheophyta</taxon>
        <taxon>Spermatophyta</taxon>
        <taxon>Magnoliopsida</taxon>
        <taxon>eudicotyledons</taxon>
        <taxon>Gunneridae</taxon>
        <taxon>Pentapetalae</taxon>
        <taxon>asterids</taxon>
        <taxon>lamiids</taxon>
        <taxon>Lamiales</taxon>
        <taxon>Oleaceae</taxon>
        <taxon>Forsythieae</taxon>
        <taxon>Forsythia</taxon>
    </lineage>
</organism>
<dbReference type="EMBL" id="JBFOLJ010000003">
    <property type="protein sequence ID" value="KAL2549663.1"/>
    <property type="molecule type" value="Genomic_DNA"/>
</dbReference>
<proteinExistence type="inferred from homology"/>
<evidence type="ECO:0000313" key="6">
    <source>
        <dbReference type="EMBL" id="KAL2549663.1"/>
    </source>
</evidence>
<dbReference type="SUPFAM" id="SSF54001">
    <property type="entry name" value="Cysteine proteinases"/>
    <property type="match status" value="2"/>
</dbReference>
<dbReference type="PANTHER" id="PTHR12606">
    <property type="entry name" value="SENTRIN/SUMO-SPECIFIC PROTEASE"/>
    <property type="match status" value="1"/>
</dbReference>
<protein>
    <submittedName>
        <fullName evidence="6">Sentrin-specific protease</fullName>
    </submittedName>
</protein>
<gene>
    <name evidence="6" type="ORF">Fot_11193</name>
</gene>
<dbReference type="GO" id="GO:0008234">
    <property type="term" value="F:cysteine-type peptidase activity"/>
    <property type="evidence" value="ECO:0007669"/>
    <property type="project" value="UniProtKB-KW"/>
</dbReference>
<keyword evidence="7" id="KW-1185">Reference proteome</keyword>
<keyword evidence="3" id="KW-0378">Hydrolase</keyword>
<keyword evidence="2 6" id="KW-0645">Protease</keyword>
<dbReference type="Pfam" id="PF02902">
    <property type="entry name" value="Peptidase_C48"/>
    <property type="match status" value="2"/>
</dbReference>
<comment type="similarity">
    <text evidence="1">Belongs to the peptidase C48 family.</text>
</comment>
<dbReference type="InterPro" id="IPR003653">
    <property type="entry name" value="Peptidase_C48_C"/>
</dbReference>